<evidence type="ECO:0000313" key="2">
    <source>
        <dbReference type="Proteomes" id="UP000265520"/>
    </source>
</evidence>
<evidence type="ECO:0000313" key="1">
    <source>
        <dbReference type="EMBL" id="MCI82990.1"/>
    </source>
</evidence>
<keyword evidence="2" id="KW-1185">Reference proteome</keyword>
<dbReference type="EMBL" id="LXQA011056277">
    <property type="protein sequence ID" value="MCI82990.1"/>
    <property type="molecule type" value="Genomic_DNA"/>
</dbReference>
<sequence>PLLPTGATIVPVPGNSSVPVVGSNVNPLPTGIEETD</sequence>
<name>A0A392V973_9FABA</name>
<proteinExistence type="predicted"/>
<organism evidence="1 2">
    <name type="scientific">Trifolium medium</name>
    <dbReference type="NCBI Taxonomy" id="97028"/>
    <lineage>
        <taxon>Eukaryota</taxon>
        <taxon>Viridiplantae</taxon>
        <taxon>Streptophyta</taxon>
        <taxon>Embryophyta</taxon>
        <taxon>Tracheophyta</taxon>
        <taxon>Spermatophyta</taxon>
        <taxon>Magnoliopsida</taxon>
        <taxon>eudicotyledons</taxon>
        <taxon>Gunneridae</taxon>
        <taxon>Pentapetalae</taxon>
        <taxon>rosids</taxon>
        <taxon>fabids</taxon>
        <taxon>Fabales</taxon>
        <taxon>Fabaceae</taxon>
        <taxon>Papilionoideae</taxon>
        <taxon>50 kb inversion clade</taxon>
        <taxon>NPAAA clade</taxon>
        <taxon>Hologalegina</taxon>
        <taxon>IRL clade</taxon>
        <taxon>Trifolieae</taxon>
        <taxon>Trifolium</taxon>
    </lineage>
</organism>
<feature type="non-terminal residue" evidence="1">
    <location>
        <position position="1"/>
    </location>
</feature>
<dbReference type="Proteomes" id="UP000265520">
    <property type="component" value="Unassembled WGS sequence"/>
</dbReference>
<comment type="caution">
    <text evidence="1">The sequence shown here is derived from an EMBL/GenBank/DDBJ whole genome shotgun (WGS) entry which is preliminary data.</text>
</comment>
<dbReference type="AlphaFoldDB" id="A0A392V973"/>
<reference evidence="1 2" key="1">
    <citation type="journal article" date="2018" name="Front. Plant Sci.">
        <title>Red Clover (Trifolium pratense) and Zigzag Clover (T. medium) - A Picture of Genomic Similarities and Differences.</title>
        <authorList>
            <person name="Dluhosova J."/>
            <person name="Istvanek J."/>
            <person name="Nedelnik J."/>
            <person name="Repkova J."/>
        </authorList>
    </citation>
    <scope>NUCLEOTIDE SEQUENCE [LARGE SCALE GENOMIC DNA]</scope>
    <source>
        <strain evidence="2">cv. 10/8</strain>
        <tissue evidence="1">Leaf</tissue>
    </source>
</reference>
<accession>A0A392V973</accession>
<protein>
    <submittedName>
        <fullName evidence="1">Uncharacterized protein</fullName>
    </submittedName>
</protein>